<dbReference type="Pfam" id="PF02826">
    <property type="entry name" value="2-Hacid_dh_C"/>
    <property type="match status" value="1"/>
</dbReference>
<protein>
    <submittedName>
        <fullName evidence="6">Glyoxylate reductase</fullName>
        <ecNumber evidence="6">1.1.1.26</ecNumber>
    </submittedName>
</protein>
<dbReference type="Gene3D" id="3.40.50.720">
    <property type="entry name" value="NAD(P)-binding Rossmann-like Domain"/>
    <property type="match status" value="2"/>
</dbReference>
<feature type="domain" description="D-isomer specific 2-hydroxyacid dehydrogenase NAD-binding" evidence="5">
    <location>
        <begin position="111"/>
        <end position="289"/>
    </location>
</feature>
<dbReference type="RefSeq" id="WP_174881184.1">
    <property type="nucleotide sequence ID" value="NZ_CADEPK010000322.1"/>
</dbReference>
<dbReference type="PANTHER" id="PTHR10996">
    <property type="entry name" value="2-HYDROXYACID DEHYDROGENASE-RELATED"/>
    <property type="match status" value="1"/>
</dbReference>
<dbReference type="InterPro" id="IPR006139">
    <property type="entry name" value="D-isomer_2_OHA_DH_cat_dom"/>
</dbReference>
<comment type="caution">
    <text evidence="6">The sequence shown here is derived from an EMBL/GenBank/DDBJ whole genome shotgun (WGS) entry which is preliminary data.</text>
</comment>
<dbReference type="SUPFAM" id="SSF51735">
    <property type="entry name" value="NAD(P)-binding Rossmann-fold domains"/>
    <property type="match status" value="1"/>
</dbReference>
<dbReference type="GO" id="GO:0047964">
    <property type="term" value="F:glyoxylate reductase (NADH) activity"/>
    <property type="evidence" value="ECO:0007669"/>
    <property type="project" value="UniProtKB-EC"/>
</dbReference>
<dbReference type="InterPro" id="IPR006140">
    <property type="entry name" value="D-isomer_DH_NAD-bd"/>
</dbReference>
<dbReference type="InterPro" id="IPR050223">
    <property type="entry name" value="D-isomer_2-hydroxyacid_DH"/>
</dbReference>
<dbReference type="PROSITE" id="PS00065">
    <property type="entry name" value="D_2_HYDROXYACID_DH_1"/>
    <property type="match status" value="1"/>
</dbReference>
<evidence type="ECO:0000256" key="3">
    <source>
        <dbReference type="RuleBase" id="RU003719"/>
    </source>
</evidence>
<evidence type="ECO:0000313" key="6">
    <source>
        <dbReference type="EMBL" id="MDQ0225505.1"/>
    </source>
</evidence>
<evidence type="ECO:0000259" key="5">
    <source>
        <dbReference type="Pfam" id="PF02826"/>
    </source>
</evidence>
<dbReference type="InterPro" id="IPR029752">
    <property type="entry name" value="D-isomer_DH_CS1"/>
</dbReference>
<dbReference type="CDD" id="cd05301">
    <property type="entry name" value="GDH"/>
    <property type="match status" value="1"/>
</dbReference>
<reference evidence="6 7" key="1">
    <citation type="submission" date="2023-07" db="EMBL/GenBank/DDBJ databases">
        <title>Genomic Encyclopedia of Type Strains, Phase IV (KMG-IV): sequencing the most valuable type-strain genomes for metagenomic binning, comparative biology and taxonomic classification.</title>
        <authorList>
            <person name="Goeker M."/>
        </authorList>
    </citation>
    <scope>NUCLEOTIDE SEQUENCE [LARGE SCALE GENOMIC DNA]</scope>
    <source>
        <strain evidence="6 7">DSM 17723</strain>
    </source>
</reference>
<gene>
    <name evidence="6" type="ORF">J2S02_001849</name>
</gene>
<name>A0ABT9YZT3_9BACI</name>
<dbReference type="PROSITE" id="PS00671">
    <property type="entry name" value="D_2_HYDROXYACID_DH_3"/>
    <property type="match status" value="1"/>
</dbReference>
<dbReference type="Proteomes" id="UP001232245">
    <property type="component" value="Unassembled WGS sequence"/>
</dbReference>
<comment type="similarity">
    <text evidence="1 3">Belongs to the D-isomer specific 2-hydroxyacid dehydrogenase family.</text>
</comment>
<keyword evidence="7" id="KW-1185">Reference proteome</keyword>
<dbReference type="Pfam" id="PF00389">
    <property type="entry name" value="2-Hacid_dh"/>
    <property type="match status" value="1"/>
</dbReference>
<keyword evidence="2 3" id="KW-0560">Oxidoreductase</keyword>
<organism evidence="6 7">
    <name type="scientific">Metabacillus niabensis</name>
    <dbReference type="NCBI Taxonomy" id="324854"/>
    <lineage>
        <taxon>Bacteria</taxon>
        <taxon>Bacillati</taxon>
        <taxon>Bacillota</taxon>
        <taxon>Bacilli</taxon>
        <taxon>Bacillales</taxon>
        <taxon>Bacillaceae</taxon>
        <taxon>Metabacillus</taxon>
    </lineage>
</organism>
<sequence length="321" mass="35489">MTKPYIFVTRKCSEQQLKPLYEIADVEMWPEEETPCPRELLLKKAARADALLTMLSDVIDKELIENAKNLKVVANLAVGYDNIDVSFAKSKGVIVCNTPDILTDTTADLTFGLLLATARRMTEAAEYVKENKWKSWGPLLLAGQDVHHKTIGIVGMGKIGQAVAKRATGFNMNILYHNRRRNIEVEKDLGAQHVSFDELLASSDYVVCLTPLTDETRERFNKDAFKKMKKTAIFINASRGAVVNEADLYKALISGEISGAGLDVFLHEPIASDHPLIQLKNVVALPHIGSASSETRHAMMKLCADNIANVLNGNEPKTIVK</sequence>
<accession>A0ABT9YZT3</accession>
<dbReference type="EC" id="1.1.1.26" evidence="6"/>
<feature type="domain" description="D-isomer specific 2-hydroxyacid dehydrogenase catalytic" evidence="4">
    <location>
        <begin position="7"/>
        <end position="320"/>
    </location>
</feature>
<evidence type="ECO:0000256" key="1">
    <source>
        <dbReference type="ARBA" id="ARBA00005854"/>
    </source>
</evidence>
<dbReference type="SUPFAM" id="SSF52283">
    <property type="entry name" value="Formate/glycerate dehydrogenase catalytic domain-like"/>
    <property type="match status" value="1"/>
</dbReference>
<dbReference type="PANTHER" id="PTHR10996:SF283">
    <property type="entry name" value="GLYOXYLATE_HYDROXYPYRUVATE REDUCTASE B"/>
    <property type="match status" value="1"/>
</dbReference>
<evidence type="ECO:0000259" key="4">
    <source>
        <dbReference type="Pfam" id="PF00389"/>
    </source>
</evidence>
<dbReference type="EMBL" id="JAUSTZ010000003">
    <property type="protein sequence ID" value="MDQ0225505.1"/>
    <property type="molecule type" value="Genomic_DNA"/>
</dbReference>
<dbReference type="InterPro" id="IPR036291">
    <property type="entry name" value="NAD(P)-bd_dom_sf"/>
</dbReference>
<dbReference type="InterPro" id="IPR029753">
    <property type="entry name" value="D-isomer_DH_CS"/>
</dbReference>
<evidence type="ECO:0000256" key="2">
    <source>
        <dbReference type="ARBA" id="ARBA00023002"/>
    </source>
</evidence>
<evidence type="ECO:0000313" key="7">
    <source>
        <dbReference type="Proteomes" id="UP001232245"/>
    </source>
</evidence>
<proteinExistence type="inferred from homology"/>